<evidence type="ECO:0000313" key="3">
    <source>
        <dbReference type="Proteomes" id="UP000185657"/>
    </source>
</evidence>
<name>A0A162SSL5_9BURK</name>
<dbReference type="Proteomes" id="UP000185680">
    <property type="component" value="Chromosome"/>
</dbReference>
<dbReference type="AlphaFoldDB" id="A0A162SSL5"/>
<reference evidence="1 4" key="2">
    <citation type="submission" date="2016-10" db="EMBL/GenBank/DDBJ databases">
        <title>Hydorgenophaga sp. LPB0072 isolated from gastropod.</title>
        <authorList>
            <person name="Kim E."/>
            <person name="Yi H."/>
        </authorList>
    </citation>
    <scope>NUCLEOTIDE SEQUENCE [LARGE SCALE GENOMIC DNA]</scope>
    <source>
        <strain evidence="1 4">LPB0072</strain>
    </source>
</reference>
<proteinExistence type="predicted"/>
<dbReference type="EMBL" id="CP017476">
    <property type="protein sequence ID" value="AOW12796.1"/>
    <property type="molecule type" value="Genomic_DNA"/>
</dbReference>
<evidence type="ECO:0008006" key="5">
    <source>
        <dbReference type="Google" id="ProtNLM"/>
    </source>
</evidence>
<gene>
    <name evidence="1" type="ORF">LPB072_08015</name>
    <name evidence="2" type="ORF">LPB72_17510</name>
</gene>
<evidence type="ECO:0000313" key="2">
    <source>
        <dbReference type="EMBL" id="OAD39984.1"/>
    </source>
</evidence>
<accession>A0A162SSL5</accession>
<dbReference type="EMBL" id="LVWD01000034">
    <property type="protein sequence ID" value="OAD39984.1"/>
    <property type="molecule type" value="Genomic_DNA"/>
</dbReference>
<keyword evidence="3" id="KW-1185">Reference proteome</keyword>
<evidence type="ECO:0000313" key="1">
    <source>
        <dbReference type="EMBL" id="AOW12796.1"/>
    </source>
</evidence>
<protein>
    <recommendedName>
        <fullName evidence="5">LysR substrate-binding domain-containing protein</fullName>
    </recommendedName>
</protein>
<reference evidence="2 3" key="1">
    <citation type="submission" date="2016-02" db="EMBL/GenBank/DDBJ databases">
        <title>Draft genome sequence of Hydrogenophaga sp. LPB0072.</title>
        <authorList>
            <person name="Shin S.-K."/>
            <person name="Yi H."/>
        </authorList>
    </citation>
    <scope>NUCLEOTIDE SEQUENCE [LARGE SCALE GENOMIC DNA]</scope>
    <source>
        <strain evidence="2 3">LPB0072</strain>
    </source>
</reference>
<dbReference type="STRING" id="1763535.LPB072_08015"/>
<sequence>MPFAFEAALLVTDGLGFGVIPACPRGLEPGFSENRLASGRCWPVVRWATGKPRCVGHTLNTFRAVSKSQAGF</sequence>
<dbReference type="Proteomes" id="UP000185657">
    <property type="component" value="Unassembled WGS sequence"/>
</dbReference>
<organism evidence="1 4">
    <name type="scientific">Hydrogenophaga crassostreae</name>
    <dbReference type="NCBI Taxonomy" id="1763535"/>
    <lineage>
        <taxon>Bacteria</taxon>
        <taxon>Pseudomonadati</taxon>
        <taxon>Pseudomonadota</taxon>
        <taxon>Betaproteobacteria</taxon>
        <taxon>Burkholderiales</taxon>
        <taxon>Comamonadaceae</taxon>
        <taxon>Hydrogenophaga</taxon>
    </lineage>
</organism>
<dbReference type="KEGG" id="hyl:LPB072_08015"/>
<evidence type="ECO:0000313" key="4">
    <source>
        <dbReference type="Proteomes" id="UP000185680"/>
    </source>
</evidence>